<reference evidence="2 3" key="1">
    <citation type="submission" date="2016-02" db="EMBL/GenBank/DDBJ databases">
        <title>Genome analysis of coral dinoflagellate symbionts highlights evolutionary adaptations to a symbiotic lifestyle.</title>
        <authorList>
            <person name="Aranda M."/>
            <person name="Li Y."/>
            <person name="Liew Y.J."/>
            <person name="Baumgarten S."/>
            <person name="Simakov O."/>
            <person name="Wilson M."/>
            <person name="Piel J."/>
            <person name="Ashoor H."/>
            <person name="Bougouffa S."/>
            <person name="Bajic V.B."/>
            <person name="Ryu T."/>
            <person name="Ravasi T."/>
            <person name="Bayer T."/>
            <person name="Micklem G."/>
            <person name="Kim H."/>
            <person name="Bhak J."/>
            <person name="Lajeunesse T.C."/>
            <person name="Voolstra C.R."/>
        </authorList>
    </citation>
    <scope>NUCLEOTIDE SEQUENCE [LARGE SCALE GENOMIC DNA]</scope>
    <source>
        <strain evidence="2 3">CCMP2467</strain>
    </source>
</reference>
<evidence type="ECO:0000259" key="1">
    <source>
        <dbReference type="PROSITE" id="PS50878"/>
    </source>
</evidence>
<sequence>MEGDGKEEDKVPQEHRIAKAAGRWNANGDFGREARGTAAGLSGATCEHYKLLLDDAEALELFTHAAYLLVAAHVPASVAAALGLSRFTALRKPGGGVRGIATGDTFRRLVSRSLARMFADTFDEATRPYQFALQTRAGTDALSGMLRAAVDLDSAATIVSLDGRSAYDTISRTAFLRKLHAVAPALIPFVRLWYGQQSTYFWWDQDGQRRTIHQGEGCEQGDALAPALYALGQHDALVAADEQLRPGECLAAFLDDVYLVTTPSRAREALDVVTSSIETRAGVTANLGKTRVYNRDGGPAPPGIAELGANVWRGDAPEAERGFVALGTPLGHPRFVAAHTDTRLLDEVRLLQELPLLPDLQCAWLLLAMCASPRADHLLRTLPPSLSASYARGHDDAVWRCLLALLGEEDDADPEVAAARRLAPLRTALRAAWQQLCFAEPRSRNTTSGAANPA</sequence>
<comment type="caution">
    <text evidence="2">The sequence shown here is derived from an EMBL/GenBank/DDBJ whole genome shotgun (WGS) entry which is preliminary data.</text>
</comment>
<organism evidence="2 3">
    <name type="scientific">Symbiodinium microadriaticum</name>
    <name type="common">Dinoflagellate</name>
    <name type="synonym">Zooxanthella microadriatica</name>
    <dbReference type="NCBI Taxonomy" id="2951"/>
    <lineage>
        <taxon>Eukaryota</taxon>
        <taxon>Sar</taxon>
        <taxon>Alveolata</taxon>
        <taxon>Dinophyceae</taxon>
        <taxon>Suessiales</taxon>
        <taxon>Symbiodiniaceae</taxon>
        <taxon>Symbiodinium</taxon>
    </lineage>
</organism>
<protein>
    <submittedName>
        <fullName evidence="2">132 kDa protein</fullName>
    </submittedName>
</protein>
<evidence type="ECO:0000313" key="2">
    <source>
        <dbReference type="EMBL" id="OLP93275.1"/>
    </source>
</evidence>
<name>A0A1Q9DDT0_SYMMI</name>
<dbReference type="OMA" id="LFTHAAY"/>
<dbReference type="Proteomes" id="UP000186817">
    <property type="component" value="Unassembled WGS sequence"/>
</dbReference>
<dbReference type="InterPro" id="IPR000477">
    <property type="entry name" value="RT_dom"/>
</dbReference>
<evidence type="ECO:0000313" key="3">
    <source>
        <dbReference type="Proteomes" id="UP000186817"/>
    </source>
</evidence>
<dbReference type="EMBL" id="LSRX01000589">
    <property type="protein sequence ID" value="OLP93275.1"/>
    <property type="molecule type" value="Genomic_DNA"/>
</dbReference>
<feature type="domain" description="Reverse transcriptase" evidence="1">
    <location>
        <begin position="71"/>
        <end position="330"/>
    </location>
</feature>
<keyword evidence="3" id="KW-1185">Reference proteome</keyword>
<gene>
    <name evidence="2" type="ORF">AK812_SmicGene24858</name>
</gene>
<proteinExistence type="predicted"/>
<dbReference type="AlphaFoldDB" id="A0A1Q9DDT0"/>
<dbReference type="Pfam" id="PF00078">
    <property type="entry name" value="RVT_1"/>
    <property type="match status" value="1"/>
</dbReference>
<accession>A0A1Q9DDT0</accession>
<dbReference type="PROSITE" id="PS50878">
    <property type="entry name" value="RT_POL"/>
    <property type="match status" value="1"/>
</dbReference>
<dbReference type="OrthoDB" id="446848at2759"/>